<sequence>MNIHIVSGTKFSVPNEALFVDVSRQSKQWGSQLHPDNLQPARAISGIRARSLTNLWQYSQVYPAFFDQNELMPIPEYFNWARQGFIAAKPDPAPCGKGALPLLTWWSDTAHSPRYAWRNIYIPEYADAAVRTEAFTQLQMASRARPIVIKTDRAFYCEDGELRIEELLEKDLLRDHGLVLAAMLQHGSKSCLDVLLY</sequence>
<proteinExistence type="predicted"/>
<dbReference type="RefSeq" id="WP_284076889.1">
    <property type="nucleotide sequence ID" value="NZ_JAVLSM010000007.1"/>
</dbReference>
<accession>A0AAE4G8V7</accession>
<dbReference type="EMBL" id="JAVRAA010000005">
    <property type="protein sequence ID" value="MDT0337421.1"/>
    <property type="molecule type" value="Genomic_DNA"/>
</dbReference>
<comment type="caution">
    <text evidence="1">The sequence shown here is derived from an EMBL/GenBank/DDBJ whole genome shotgun (WGS) entry which is preliminary data.</text>
</comment>
<evidence type="ECO:0000313" key="1">
    <source>
        <dbReference type="EMBL" id="MDT0337421.1"/>
    </source>
</evidence>
<protein>
    <submittedName>
        <fullName evidence="1">Uncharacterized protein</fullName>
    </submittedName>
</protein>
<name>A0AAE4G8V7_9BURK</name>
<dbReference type="AlphaFoldDB" id="A0AAE4G8V7"/>
<reference evidence="1" key="1">
    <citation type="submission" date="2023-02" db="EMBL/GenBank/DDBJ databases">
        <title>Description of Herbaspirillum huttiense subsp. nephrolepsisexaltata and Herbaspirillum huttiense subsp. lycopersicon.</title>
        <authorList>
            <person name="Poudel M."/>
            <person name="Sharma A."/>
            <person name="Goss E."/>
            <person name="Tapia J.H."/>
            <person name="Harmon C.M."/>
            <person name="Jones J.B."/>
        </authorList>
    </citation>
    <scope>NUCLEOTIDE SEQUENCE</scope>
    <source>
        <strain evidence="1">NC40101</strain>
    </source>
</reference>
<gene>
    <name evidence="1" type="ORF">RJN63_11325</name>
</gene>
<organism evidence="1">
    <name type="scientific">Herbaspirillum huttiense subsp. nephrolepidis</name>
    <dbReference type="NCBI Taxonomy" id="3075126"/>
    <lineage>
        <taxon>Bacteria</taxon>
        <taxon>Pseudomonadati</taxon>
        <taxon>Pseudomonadota</taxon>
        <taxon>Betaproteobacteria</taxon>
        <taxon>Burkholderiales</taxon>
        <taxon>Oxalobacteraceae</taxon>
        <taxon>Herbaspirillum</taxon>
    </lineage>
</organism>